<dbReference type="EMBL" id="RCYZ01000004">
    <property type="protein sequence ID" value="TPG65863.1"/>
    <property type="molecule type" value="Genomic_DNA"/>
</dbReference>
<dbReference type="RefSeq" id="WP_140466513.1">
    <property type="nucleotide sequence ID" value="NZ_RCYZ01000004.1"/>
</dbReference>
<keyword evidence="3" id="KW-1185">Reference proteome</keyword>
<keyword evidence="1" id="KW-1133">Transmembrane helix</keyword>
<dbReference type="AlphaFoldDB" id="A0A502GY08"/>
<keyword evidence="1" id="KW-0812">Transmembrane</keyword>
<reference evidence="2 3" key="1">
    <citation type="journal article" date="2019" name="Environ. Microbiol.">
        <title>Species interactions and distinct microbial communities in high Arctic permafrost affected cryosols are associated with the CH4 and CO2 gas fluxes.</title>
        <authorList>
            <person name="Altshuler I."/>
            <person name="Hamel J."/>
            <person name="Turney S."/>
            <person name="Magnuson E."/>
            <person name="Levesque R."/>
            <person name="Greer C."/>
            <person name="Whyte L.G."/>
        </authorList>
    </citation>
    <scope>NUCLEOTIDE SEQUENCE [LARGE SCALE GENOMIC DNA]</scope>
    <source>
        <strain evidence="2 3">S9.2P</strain>
    </source>
</reference>
<sequence>MGNLLYIIAVICIIIWALGFFGVMGTGIQSNGLIHILLVLAVVAILFRIISGRNPV</sequence>
<dbReference type="InterPro" id="IPR043727">
    <property type="entry name" value="Lmo0937-like"/>
</dbReference>
<feature type="transmembrane region" description="Helical" evidence="1">
    <location>
        <begin position="6"/>
        <end position="25"/>
    </location>
</feature>
<evidence type="ECO:0000313" key="2">
    <source>
        <dbReference type="EMBL" id="TPG65863.1"/>
    </source>
</evidence>
<gene>
    <name evidence="2" type="ORF">EAH73_10745</name>
</gene>
<accession>A0A502GY08</accession>
<dbReference type="Pfam" id="PF18919">
    <property type="entry name" value="DUF5670"/>
    <property type="match status" value="1"/>
</dbReference>
<organism evidence="2 3">
    <name type="scientific">Hymenobacter nivis</name>
    <dbReference type="NCBI Taxonomy" id="1850093"/>
    <lineage>
        <taxon>Bacteria</taxon>
        <taxon>Pseudomonadati</taxon>
        <taxon>Bacteroidota</taxon>
        <taxon>Cytophagia</taxon>
        <taxon>Cytophagales</taxon>
        <taxon>Hymenobacteraceae</taxon>
        <taxon>Hymenobacter</taxon>
    </lineage>
</organism>
<evidence type="ECO:0000256" key="1">
    <source>
        <dbReference type="SAM" id="Phobius"/>
    </source>
</evidence>
<keyword evidence="1" id="KW-0472">Membrane</keyword>
<evidence type="ECO:0000313" key="3">
    <source>
        <dbReference type="Proteomes" id="UP000317646"/>
    </source>
</evidence>
<proteinExistence type="predicted"/>
<comment type="caution">
    <text evidence="2">The sequence shown here is derived from an EMBL/GenBank/DDBJ whole genome shotgun (WGS) entry which is preliminary data.</text>
</comment>
<feature type="transmembrane region" description="Helical" evidence="1">
    <location>
        <begin position="32"/>
        <end position="50"/>
    </location>
</feature>
<dbReference type="Proteomes" id="UP000317646">
    <property type="component" value="Unassembled WGS sequence"/>
</dbReference>
<dbReference type="NCBIfam" id="NF033488">
    <property type="entry name" value="lmo0937_fam_TM"/>
    <property type="match status" value="1"/>
</dbReference>
<protein>
    <submittedName>
        <fullName evidence="2">Lmo0937 family membrane protein</fullName>
    </submittedName>
</protein>
<name>A0A502GY08_9BACT</name>